<organism evidence="5 6">
    <name type="scientific">Ciona savignyi</name>
    <name type="common">Pacific transparent sea squirt</name>
    <dbReference type="NCBI Taxonomy" id="51511"/>
    <lineage>
        <taxon>Eukaryota</taxon>
        <taxon>Metazoa</taxon>
        <taxon>Chordata</taxon>
        <taxon>Tunicata</taxon>
        <taxon>Ascidiacea</taxon>
        <taxon>Phlebobranchia</taxon>
        <taxon>Cionidae</taxon>
        <taxon>Ciona</taxon>
    </lineage>
</organism>
<evidence type="ECO:0000256" key="3">
    <source>
        <dbReference type="ARBA" id="ARBA00023157"/>
    </source>
</evidence>
<dbReference type="HOGENOM" id="CLU_695473_0_0_1"/>
<dbReference type="Pfam" id="PF13517">
    <property type="entry name" value="FG-GAP_3"/>
    <property type="match status" value="1"/>
</dbReference>
<dbReference type="InterPro" id="IPR028994">
    <property type="entry name" value="Integrin_alpha_N"/>
</dbReference>
<keyword evidence="2" id="KW-0677">Repeat</keyword>
<evidence type="ECO:0000256" key="1">
    <source>
        <dbReference type="ARBA" id="ARBA00022729"/>
    </source>
</evidence>
<feature type="region of interest" description="Disordered" evidence="4">
    <location>
        <begin position="1"/>
        <end position="51"/>
    </location>
</feature>
<reference evidence="6" key="1">
    <citation type="submission" date="2003-08" db="EMBL/GenBank/DDBJ databases">
        <authorList>
            <person name="Birren B."/>
            <person name="Nusbaum C."/>
            <person name="Abebe A."/>
            <person name="Abouelleil A."/>
            <person name="Adekoya E."/>
            <person name="Ait-zahra M."/>
            <person name="Allen N."/>
            <person name="Allen T."/>
            <person name="An P."/>
            <person name="Anderson M."/>
            <person name="Anderson S."/>
            <person name="Arachchi H."/>
            <person name="Armbruster J."/>
            <person name="Bachantsang P."/>
            <person name="Baldwin J."/>
            <person name="Barry A."/>
            <person name="Bayul T."/>
            <person name="Blitshsteyn B."/>
            <person name="Bloom T."/>
            <person name="Blye J."/>
            <person name="Boguslavskiy L."/>
            <person name="Borowsky M."/>
            <person name="Boukhgalter B."/>
            <person name="Brunache A."/>
            <person name="Butler J."/>
            <person name="Calixte N."/>
            <person name="Calvo S."/>
            <person name="Camarata J."/>
            <person name="Campo K."/>
            <person name="Chang J."/>
            <person name="Cheshatsang Y."/>
            <person name="Citroen M."/>
            <person name="Collymore A."/>
            <person name="Considine T."/>
            <person name="Cook A."/>
            <person name="Cooke P."/>
            <person name="Corum B."/>
            <person name="Cuomo C."/>
            <person name="David R."/>
            <person name="Dawoe T."/>
            <person name="Degray S."/>
            <person name="Dodge S."/>
            <person name="Dooley K."/>
            <person name="Dorje P."/>
            <person name="Dorjee K."/>
            <person name="Dorris L."/>
            <person name="Duffey N."/>
            <person name="Dupes A."/>
            <person name="Elkins T."/>
            <person name="Engels R."/>
            <person name="Erickson J."/>
            <person name="Farina A."/>
            <person name="Faro S."/>
            <person name="Ferreira P."/>
            <person name="Fischer H."/>
            <person name="Fitzgerald M."/>
            <person name="Foley K."/>
            <person name="Gage D."/>
            <person name="Galagan J."/>
            <person name="Gearin G."/>
            <person name="Gnerre S."/>
            <person name="Gnirke A."/>
            <person name="Goyette A."/>
            <person name="Graham J."/>
            <person name="Grandbois E."/>
            <person name="Gyaltsen K."/>
            <person name="Hafez N."/>
            <person name="Hagopian D."/>
            <person name="Hagos B."/>
            <person name="Hall J."/>
            <person name="Hatcher B."/>
            <person name="Heller A."/>
            <person name="Higgins H."/>
            <person name="Honan T."/>
            <person name="Horn A."/>
            <person name="Houde N."/>
            <person name="Hughes L."/>
            <person name="Hulme W."/>
            <person name="Husby E."/>
            <person name="Iliev I."/>
            <person name="Jaffe D."/>
            <person name="Jones C."/>
            <person name="Kamal M."/>
            <person name="Kamat A."/>
            <person name="Kamvysselis M."/>
            <person name="Karlsson E."/>
            <person name="Kells C."/>
            <person name="Kieu A."/>
            <person name="Kisner P."/>
            <person name="Kodira C."/>
            <person name="Kulbokas E."/>
            <person name="Labutti K."/>
            <person name="Lama D."/>
            <person name="Landers T."/>
            <person name="Leger J."/>
            <person name="Levine S."/>
            <person name="Lewis D."/>
            <person name="Lewis T."/>
            <person name="Lindblad-toh K."/>
            <person name="Liu X."/>
            <person name="Lokyitsang T."/>
            <person name="Lokyitsang Y."/>
            <person name="Lucien O."/>
            <person name="Lui A."/>
            <person name="Ma L.J."/>
            <person name="Mabbitt R."/>
            <person name="Macdonald J."/>
            <person name="Maclean C."/>
            <person name="Major J."/>
            <person name="Manning J."/>
            <person name="Marabella R."/>
            <person name="Maru K."/>
            <person name="Matthews C."/>
            <person name="Mauceli E."/>
            <person name="Mccarthy M."/>
            <person name="Mcdonough S."/>
            <person name="Mcghee T."/>
            <person name="Meldrim J."/>
            <person name="Meneus L."/>
            <person name="Mesirov J."/>
            <person name="Mihalev A."/>
            <person name="Mihova T."/>
            <person name="Mikkelsen T."/>
            <person name="Mlenga V."/>
            <person name="Moru K."/>
            <person name="Mozes J."/>
            <person name="Mulrain L."/>
            <person name="Munson G."/>
            <person name="Naylor J."/>
            <person name="Newes C."/>
            <person name="Nguyen C."/>
            <person name="Nguyen N."/>
            <person name="Nguyen T."/>
            <person name="Nicol R."/>
            <person name="Nielsen C."/>
            <person name="Nizzari M."/>
            <person name="Norbu C."/>
            <person name="Norbu N."/>
            <person name="O'donnell P."/>
            <person name="Okoawo O."/>
            <person name="O'leary S."/>
            <person name="Omotosho B."/>
            <person name="O'neill K."/>
            <person name="Osman S."/>
            <person name="Parker S."/>
            <person name="Perrin D."/>
            <person name="Phunkhang P."/>
            <person name="Piqani B."/>
            <person name="Purcell S."/>
            <person name="Rachupka T."/>
            <person name="Ramasamy U."/>
            <person name="Rameau R."/>
            <person name="Ray V."/>
            <person name="Raymond C."/>
            <person name="Retta R."/>
            <person name="Richardson S."/>
            <person name="Rise C."/>
            <person name="Rodriguez J."/>
            <person name="Rogers J."/>
            <person name="Rogov P."/>
            <person name="Rutman M."/>
            <person name="Schupbach R."/>
            <person name="Seaman C."/>
            <person name="Settipalli S."/>
            <person name="Sharpe T."/>
            <person name="Sheridan J."/>
            <person name="Sherpa N."/>
            <person name="Shi J."/>
            <person name="Smirnov S."/>
            <person name="Smith C."/>
            <person name="Sougnez C."/>
            <person name="Spencer B."/>
            <person name="Stalker J."/>
            <person name="Stange-thomann N."/>
            <person name="Stavropoulos S."/>
            <person name="Stetson K."/>
            <person name="Stone C."/>
            <person name="Stone S."/>
            <person name="Stubbs M."/>
            <person name="Talamas J."/>
            <person name="Tchuinga P."/>
            <person name="Tenzing P."/>
            <person name="Tesfaye S."/>
            <person name="Theodore J."/>
            <person name="Thoulutsang Y."/>
            <person name="Topham K."/>
            <person name="Towey S."/>
            <person name="Tsamla T."/>
            <person name="Tsomo N."/>
            <person name="Vallee D."/>
            <person name="Vassiliev H."/>
            <person name="Venkataraman V."/>
            <person name="Vinson J."/>
            <person name="Vo A."/>
            <person name="Wade C."/>
            <person name="Wang S."/>
            <person name="Wangchuk T."/>
            <person name="Wangdi T."/>
            <person name="Whittaker C."/>
            <person name="Wilkinson J."/>
            <person name="Wu Y."/>
            <person name="Wyman D."/>
            <person name="Yadav S."/>
            <person name="Yang S."/>
            <person name="Yang X."/>
            <person name="Yeager S."/>
            <person name="Yee E."/>
            <person name="Young G."/>
            <person name="Zainoun J."/>
            <person name="Zembeck L."/>
            <person name="Zimmer A."/>
            <person name="Zody M."/>
            <person name="Lander E."/>
        </authorList>
    </citation>
    <scope>NUCLEOTIDE SEQUENCE [LARGE SCALE GENOMIC DNA]</scope>
</reference>
<reference evidence="5" key="3">
    <citation type="submission" date="2025-09" db="UniProtKB">
        <authorList>
            <consortium name="Ensembl"/>
        </authorList>
    </citation>
    <scope>IDENTIFICATION</scope>
</reference>
<dbReference type="SUPFAM" id="SSF69318">
    <property type="entry name" value="Integrin alpha N-terminal domain"/>
    <property type="match status" value="1"/>
</dbReference>
<name>H2ZMX8_CIOSA</name>
<dbReference type="InterPro" id="IPR036383">
    <property type="entry name" value="TSP1_rpt_sf"/>
</dbReference>
<dbReference type="Ensembl" id="ENSCSAVT00000019151.1">
    <property type="protein sequence ID" value="ENSCSAVP00000018944.1"/>
    <property type="gene ID" value="ENSCSAVG00000011125.1"/>
</dbReference>
<keyword evidence="1" id="KW-0732">Signal</keyword>
<dbReference type="PROSITE" id="PS50092">
    <property type="entry name" value="TSP1"/>
    <property type="match status" value="3"/>
</dbReference>
<dbReference type="InterPro" id="IPR000884">
    <property type="entry name" value="TSP1_rpt"/>
</dbReference>
<accession>H2ZMX8</accession>
<proteinExistence type="predicted"/>
<evidence type="ECO:0000313" key="5">
    <source>
        <dbReference type="Ensembl" id="ENSCSAVP00000018944.1"/>
    </source>
</evidence>
<dbReference type="Proteomes" id="UP000007875">
    <property type="component" value="Unassembled WGS sequence"/>
</dbReference>
<evidence type="ECO:0000313" key="6">
    <source>
        <dbReference type="Proteomes" id="UP000007875"/>
    </source>
</evidence>
<evidence type="ECO:0000256" key="2">
    <source>
        <dbReference type="ARBA" id="ARBA00022737"/>
    </source>
</evidence>
<keyword evidence="3" id="KW-1015">Disulfide bond</keyword>
<dbReference type="PANTHER" id="PTHR22906">
    <property type="entry name" value="PROPERDIN"/>
    <property type="match status" value="1"/>
</dbReference>
<feature type="compositionally biased region" description="Polar residues" evidence="4">
    <location>
        <begin position="16"/>
        <end position="27"/>
    </location>
</feature>
<dbReference type="Gene3D" id="2.20.100.10">
    <property type="entry name" value="Thrombospondin type-1 (TSP1) repeat"/>
    <property type="match status" value="3"/>
</dbReference>
<dbReference type="SMART" id="SM00209">
    <property type="entry name" value="TSP1"/>
    <property type="match status" value="3"/>
</dbReference>
<dbReference type="GeneTree" id="ENSGT00940000167997"/>
<dbReference type="InterPro" id="IPR013517">
    <property type="entry name" value="FG-GAP"/>
</dbReference>
<dbReference type="Pfam" id="PF00090">
    <property type="entry name" value="TSP_1"/>
    <property type="match status" value="3"/>
</dbReference>
<sequence>NRGNLIQPPEKPWQPNPTTRSTWQPHPTTRRPWQPNPTTRNPWRPLPTASWSTFKPWTRRTTAPRLIPSGHGGQTAWHAWVGCSATCGTGGIKYRVRYCLEPSRGCSKPHFRTQPCQQQRCSQNADRWSKWTPYGACSKTCGYGIRVRYRRCSGARCPGNPLQAAPCSSQTCSGGTIAKTSWGPWFNWGSCTRQCGSGLRVRRRSCMKGNQFGYGCRGRSGAMEQCNTHKCGSAMSADPSKTMFAWESQTVSTLCSGAESNLLWVFGDFNGDGNMDVMCGSQFGTFMIGLAMYSGGIGESSWSGNMNGCVEKPGQIAAADFNGDGKSDVICTNPTKKKTIIRFSDNGQFTGDGYEGNFCAEKGDELLVVDNDGDGKSDLICRHRSGAYDMLLNQFIG</sequence>
<reference evidence="5" key="2">
    <citation type="submission" date="2025-08" db="UniProtKB">
        <authorList>
            <consortium name="Ensembl"/>
        </authorList>
    </citation>
    <scope>IDENTIFICATION</scope>
</reference>
<dbReference type="InterPro" id="IPR052065">
    <property type="entry name" value="Compl_asym_regulator"/>
</dbReference>
<keyword evidence="6" id="KW-1185">Reference proteome</keyword>
<protein>
    <submittedName>
        <fullName evidence="5">Uncharacterized protein</fullName>
    </submittedName>
</protein>
<dbReference type="SUPFAM" id="SSF82895">
    <property type="entry name" value="TSP-1 type 1 repeat"/>
    <property type="match status" value="3"/>
</dbReference>
<evidence type="ECO:0000256" key="4">
    <source>
        <dbReference type="SAM" id="MobiDB-lite"/>
    </source>
</evidence>
<dbReference type="AlphaFoldDB" id="H2ZMX8"/>